<evidence type="ECO:0000313" key="1">
    <source>
        <dbReference type="EMBL" id="DAD90726.1"/>
    </source>
</evidence>
<protein>
    <submittedName>
        <fullName evidence="1">Uncharacterized protein</fullName>
    </submittedName>
</protein>
<name>A0A8S5N7S1_9CAUD</name>
<reference evidence="1" key="1">
    <citation type="journal article" date="2021" name="Proc. Natl. Acad. Sci. U.S.A.">
        <title>A Catalog of Tens of Thousands of Viruses from Human Metagenomes Reveals Hidden Associations with Chronic Diseases.</title>
        <authorList>
            <person name="Tisza M.J."/>
            <person name="Buck C.B."/>
        </authorList>
    </citation>
    <scope>NUCLEOTIDE SEQUENCE</scope>
    <source>
        <strain evidence="1">Ct5hB2</strain>
    </source>
</reference>
<organism evidence="1">
    <name type="scientific">Myoviridae sp. ct5hB2</name>
    <dbReference type="NCBI Taxonomy" id="2826614"/>
    <lineage>
        <taxon>Viruses</taxon>
        <taxon>Duplodnaviria</taxon>
        <taxon>Heunggongvirae</taxon>
        <taxon>Uroviricota</taxon>
        <taxon>Caudoviricetes</taxon>
    </lineage>
</organism>
<sequence>MTGKTEQRKMSGKNLFDINSLKKYEVDNNDLKASVDNDKIVLEGKGVTTTEVIFFCLNKTDDLLKLNPGKYTLSFKSNMPMGTAHKSKTVEAFAIIKKADGSSDYSSTGSKGWTTFDIAEGDMMYFRFDINNGTMTAEFYDIQLEYGSSVTAYEPYTGGQPSPSPDYPQSIELADQPITVTIKGGTESQSIILTPPRPFTKWDKLEKVNGVWCWVYQSAYTPSYSTENIATEYYSTTGELSAGAEVYYKTDAPENIPLTPSEQAQLNALTMYAGTTEITNNGGCTMDLTYTADTKTYIDNKLAAISAAMIGGT</sequence>
<accession>A0A8S5N7S1</accession>
<dbReference type="EMBL" id="BK015093">
    <property type="protein sequence ID" value="DAD90726.1"/>
    <property type="molecule type" value="Genomic_DNA"/>
</dbReference>
<proteinExistence type="predicted"/>